<reference evidence="1 2" key="1">
    <citation type="journal article" date="2016" name="Nat. Commun.">
        <title>Thousands of microbial genomes shed light on interconnected biogeochemical processes in an aquifer system.</title>
        <authorList>
            <person name="Anantharaman K."/>
            <person name="Brown C.T."/>
            <person name="Hug L.A."/>
            <person name="Sharon I."/>
            <person name="Castelle C.J."/>
            <person name="Probst A.J."/>
            <person name="Thomas B.C."/>
            <person name="Singh A."/>
            <person name="Wilkins M.J."/>
            <person name="Karaoz U."/>
            <person name="Brodie E.L."/>
            <person name="Williams K.H."/>
            <person name="Hubbard S.S."/>
            <person name="Banfield J.F."/>
        </authorList>
    </citation>
    <scope>NUCLEOTIDE SEQUENCE [LARGE SCALE GENOMIC DNA]</scope>
</reference>
<evidence type="ECO:0000313" key="2">
    <source>
        <dbReference type="Proteomes" id="UP000178256"/>
    </source>
</evidence>
<sequence>MYNWSTNEKELAKNPGKYGIWKLEQMIDYGAGGEKIKISELKLHWDRISIDPYRRKFLKLLLGERNTY</sequence>
<dbReference type="STRING" id="1802697.A2925_04605"/>
<evidence type="ECO:0000313" key="1">
    <source>
        <dbReference type="EMBL" id="OGN25983.1"/>
    </source>
</evidence>
<gene>
    <name evidence="1" type="ORF">A2925_04605</name>
</gene>
<comment type="caution">
    <text evidence="1">The sequence shown here is derived from an EMBL/GenBank/DDBJ whole genome shotgun (WGS) entry which is preliminary data.</text>
</comment>
<name>A0A1F8GKW9_9BACT</name>
<accession>A0A1F8GKW9</accession>
<protein>
    <submittedName>
        <fullName evidence="1">Uncharacterized protein</fullName>
    </submittedName>
</protein>
<dbReference type="Proteomes" id="UP000178256">
    <property type="component" value="Unassembled WGS sequence"/>
</dbReference>
<proteinExistence type="predicted"/>
<dbReference type="AlphaFoldDB" id="A0A1F8GKW9"/>
<dbReference type="EMBL" id="MGKL01000011">
    <property type="protein sequence ID" value="OGN25983.1"/>
    <property type="molecule type" value="Genomic_DNA"/>
</dbReference>
<organism evidence="1 2">
    <name type="scientific">Candidatus Yanofskybacteria bacterium RIFCSPLOWO2_01_FULL_44_22</name>
    <dbReference type="NCBI Taxonomy" id="1802697"/>
    <lineage>
        <taxon>Bacteria</taxon>
        <taxon>Candidatus Yanofskyibacteriota</taxon>
    </lineage>
</organism>